<dbReference type="GeneID" id="28856672"/>
<accession>A0A179EXH4</accession>
<feature type="compositionally biased region" description="Basic and acidic residues" evidence="1">
    <location>
        <begin position="307"/>
        <end position="322"/>
    </location>
</feature>
<proteinExistence type="predicted"/>
<dbReference type="Proteomes" id="UP000078397">
    <property type="component" value="Unassembled WGS sequence"/>
</dbReference>
<dbReference type="OrthoDB" id="5235778at2759"/>
<evidence type="ECO:0000313" key="3">
    <source>
        <dbReference type="Proteomes" id="UP000078397"/>
    </source>
</evidence>
<feature type="compositionally biased region" description="Polar residues" evidence="1">
    <location>
        <begin position="350"/>
        <end position="368"/>
    </location>
</feature>
<sequence>MQCVLLGHWRESTVPDDSKKHAVTGFVDEQNTLQMYIQPYTKEGEPLAQDYGLPARHSERWVTFDRVEFSHHLVGLNPLEVKEYTRIRSNIPAEESKEERIAAEAAAVADATHRAQIKTPLHPAQPAFNEGRTSNGFKPILPALPKIQYQVTPSPQKSIPTSKTQLHSRPLPCARPTRIPVGCWKPPGENNHDGCHEVYGILGQNDSFRYMVVQEIRDRRFENSNVLSGASAIWISFEEVEFLPHLKVLNHQEVKEFCRIRQNQVDHGENPRESTNNEANAVREAQLRVSDMSNRQRQNSNAMLTARSRDGIVDLTNKEPDCGNHLPPTNRDTSRPLPNRRTENDLRASGSCSTKTAVQTKSQPSQVGQEPVRAETTLDQPESFAVHKEQIPASIDHGPGKRAPLDETSSQSSEHPQRSDKRQRTLSTEEECREYVQLTGGMKYHRKTAGPFAGKFVSQGAIFNMNGDDYIEYRVLAKVSFL</sequence>
<dbReference type="RefSeq" id="XP_018136142.1">
    <property type="nucleotide sequence ID" value="XM_018292678.1"/>
</dbReference>
<feature type="compositionally biased region" description="Polar residues" evidence="1">
    <location>
        <begin position="291"/>
        <end position="303"/>
    </location>
</feature>
<reference evidence="2 3" key="1">
    <citation type="journal article" date="2016" name="PLoS Pathog.">
        <title>Biosynthesis of antibiotic leucinostatins in bio-control fungus Purpureocillium lilacinum and their inhibition on phytophthora revealed by genome mining.</title>
        <authorList>
            <person name="Wang G."/>
            <person name="Liu Z."/>
            <person name="Lin R."/>
            <person name="Li E."/>
            <person name="Mao Z."/>
            <person name="Ling J."/>
            <person name="Yang Y."/>
            <person name="Yin W.B."/>
            <person name="Xie B."/>
        </authorList>
    </citation>
    <scope>NUCLEOTIDE SEQUENCE [LARGE SCALE GENOMIC DNA]</scope>
    <source>
        <strain evidence="2">170</strain>
    </source>
</reference>
<comment type="caution">
    <text evidence="2">The sequence shown here is derived from an EMBL/GenBank/DDBJ whole genome shotgun (WGS) entry which is preliminary data.</text>
</comment>
<evidence type="ECO:0000313" key="2">
    <source>
        <dbReference type="EMBL" id="OAQ57886.1"/>
    </source>
</evidence>
<gene>
    <name evidence="2" type="ORF">VFPPC_14910</name>
</gene>
<name>A0A179EXH4_METCM</name>
<feature type="region of interest" description="Disordered" evidence="1">
    <location>
        <begin position="288"/>
        <end position="430"/>
    </location>
</feature>
<dbReference type="AlphaFoldDB" id="A0A179EXH4"/>
<dbReference type="KEGG" id="pchm:VFPPC_14910"/>
<keyword evidence="3" id="KW-1185">Reference proteome</keyword>
<evidence type="ECO:0000256" key="1">
    <source>
        <dbReference type="SAM" id="MobiDB-lite"/>
    </source>
</evidence>
<dbReference type="STRING" id="1380566.A0A179EXH4"/>
<dbReference type="EMBL" id="LSBJ02000015">
    <property type="protein sequence ID" value="OAQ57886.1"/>
    <property type="molecule type" value="Genomic_DNA"/>
</dbReference>
<organism evidence="2 3">
    <name type="scientific">Pochonia chlamydosporia 170</name>
    <dbReference type="NCBI Taxonomy" id="1380566"/>
    <lineage>
        <taxon>Eukaryota</taxon>
        <taxon>Fungi</taxon>
        <taxon>Dikarya</taxon>
        <taxon>Ascomycota</taxon>
        <taxon>Pezizomycotina</taxon>
        <taxon>Sordariomycetes</taxon>
        <taxon>Hypocreomycetidae</taxon>
        <taxon>Hypocreales</taxon>
        <taxon>Clavicipitaceae</taxon>
        <taxon>Pochonia</taxon>
    </lineage>
</organism>
<protein>
    <submittedName>
        <fullName evidence="2">Uncharacterized protein</fullName>
    </submittedName>
</protein>